<dbReference type="Proteomes" id="UP001596390">
    <property type="component" value="Unassembled WGS sequence"/>
</dbReference>
<evidence type="ECO:0000259" key="1">
    <source>
        <dbReference type="Pfam" id="PF08350"/>
    </source>
</evidence>
<organism evidence="2 3">
    <name type="scientific">Halorubrum yunnanense</name>
    <dbReference type="NCBI Taxonomy" id="1526162"/>
    <lineage>
        <taxon>Archaea</taxon>
        <taxon>Methanobacteriati</taxon>
        <taxon>Methanobacteriota</taxon>
        <taxon>Stenosarchaea group</taxon>
        <taxon>Halobacteria</taxon>
        <taxon>Halobacteriales</taxon>
        <taxon>Haloferacaceae</taxon>
        <taxon>Halorubrum</taxon>
    </lineage>
</organism>
<dbReference type="InterPro" id="IPR013561">
    <property type="entry name" value="FilR1_middle_dom"/>
</dbReference>
<feature type="domain" description="Methanogenesis regulatory protein FilR1 middle" evidence="1">
    <location>
        <begin position="52"/>
        <end position="170"/>
    </location>
</feature>
<dbReference type="Pfam" id="PF08350">
    <property type="entry name" value="FilR1_middle"/>
    <property type="match status" value="1"/>
</dbReference>
<sequence length="176" mass="17574">MSDDGSRPASGDGPGASLRALVESAVGGDLGGPETPVTVVERGGDPGPAARLSALVERSDGGDSVVGVIPRIDPSLARGVADGVSGEARLVFTGSAGDRFDGPAGAAIRSVLDAHGVEASRHGGDSPMGVLLVGERAIVGLFDERGLAAVLWSDAPPVREWAAATCRRFLAAAEPV</sequence>
<reference evidence="2 3" key="1">
    <citation type="journal article" date="2019" name="Int. J. Syst. Evol. Microbiol.">
        <title>The Global Catalogue of Microorganisms (GCM) 10K type strain sequencing project: providing services to taxonomists for standard genome sequencing and annotation.</title>
        <authorList>
            <consortium name="The Broad Institute Genomics Platform"/>
            <consortium name="The Broad Institute Genome Sequencing Center for Infectious Disease"/>
            <person name="Wu L."/>
            <person name="Ma J."/>
        </authorList>
    </citation>
    <scope>NUCLEOTIDE SEQUENCE [LARGE SCALE GENOMIC DNA]</scope>
    <source>
        <strain evidence="2 3">Q85</strain>
    </source>
</reference>
<protein>
    <recommendedName>
        <fullName evidence="1">Methanogenesis regulatory protein FilR1 middle domain-containing protein</fullName>
    </recommendedName>
</protein>
<comment type="caution">
    <text evidence="2">The sequence shown here is derived from an EMBL/GenBank/DDBJ whole genome shotgun (WGS) entry which is preliminary data.</text>
</comment>
<gene>
    <name evidence="2" type="ORF">ACFQMK_02280</name>
</gene>
<evidence type="ECO:0000313" key="3">
    <source>
        <dbReference type="Proteomes" id="UP001596390"/>
    </source>
</evidence>
<evidence type="ECO:0000313" key="2">
    <source>
        <dbReference type="EMBL" id="MFC7185738.1"/>
    </source>
</evidence>
<accession>A0ABD5YDX0</accession>
<name>A0ABD5YDX0_9EURY</name>
<dbReference type="AlphaFoldDB" id="A0ABD5YDX0"/>
<dbReference type="RefSeq" id="WP_267662722.1">
    <property type="nucleotide sequence ID" value="NZ_JAODIX010000008.1"/>
</dbReference>
<proteinExistence type="predicted"/>
<keyword evidence="3" id="KW-1185">Reference proteome</keyword>
<dbReference type="EMBL" id="JBHSZZ010000008">
    <property type="protein sequence ID" value="MFC7185738.1"/>
    <property type="molecule type" value="Genomic_DNA"/>
</dbReference>